<dbReference type="Gene3D" id="1.10.510.10">
    <property type="entry name" value="Transferase(Phosphotransferase) domain 1"/>
    <property type="match status" value="1"/>
</dbReference>
<evidence type="ECO:0000313" key="2">
    <source>
        <dbReference type="Proteomes" id="UP000758603"/>
    </source>
</evidence>
<dbReference type="AlphaFoldDB" id="A0A9P8USS8"/>
<dbReference type="GeneID" id="70128497"/>
<dbReference type="EMBL" id="JAGPXC010000002">
    <property type="protein sequence ID" value="KAH6657689.1"/>
    <property type="molecule type" value="Genomic_DNA"/>
</dbReference>
<organism evidence="1 2">
    <name type="scientific">Truncatella angustata</name>
    <dbReference type="NCBI Taxonomy" id="152316"/>
    <lineage>
        <taxon>Eukaryota</taxon>
        <taxon>Fungi</taxon>
        <taxon>Dikarya</taxon>
        <taxon>Ascomycota</taxon>
        <taxon>Pezizomycotina</taxon>
        <taxon>Sordariomycetes</taxon>
        <taxon>Xylariomycetidae</taxon>
        <taxon>Amphisphaeriales</taxon>
        <taxon>Sporocadaceae</taxon>
        <taxon>Truncatella</taxon>
    </lineage>
</organism>
<dbReference type="Proteomes" id="UP000758603">
    <property type="component" value="Unassembled WGS sequence"/>
</dbReference>
<evidence type="ECO:0000313" key="1">
    <source>
        <dbReference type="EMBL" id="KAH6657689.1"/>
    </source>
</evidence>
<protein>
    <submittedName>
        <fullName evidence="1">Uncharacterized protein</fullName>
    </submittedName>
</protein>
<proteinExistence type="predicted"/>
<keyword evidence="2" id="KW-1185">Reference proteome</keyword>
<sequence length="135" mass="15393">MANQDLHLGNILLRLPSSFNQLSDEELYNKYDAPELEPVTRFDGKPFPQGVPLYAISPVWLGEPSERITLPEAEILISDFGEAFSPLQEVRHKSHSPITIRPPETRFEPDRPLGFSTDIWTLACHLVNKRPKFIV</sequence>
<gene>
    <name evidence="1" type="ORF">BKA67DRAFT_532882</name>
</gene>
<comment type="caution">
    <text evidence="1">The sequence shown here is derived from an EMBL/GenBank/DDBJ whole genome shotgun (WGS) entry which is preliminary data.</text>
</comment>
<reference evidence="1" key="1">
    <citation type="journal article" date="2021" name="Nat. Commun.">
        <title>Genetic determinants of endophytism in the Arabidopsis root mycobiome.</title>
        <authorList>
            <person name="Mesny F."/>
            <person name="Miyauchi S."/>
            <person name="Thiergart T."/>
            <person name="Pickel B."/>
            <person name="Atanasova L."/>
            <person name="Karlsson M."/>
            <person name="Huettel B."/>
            <person name="Barry K.W."/>
            <person name="Haridas S."/>
            <person name="Chen C."/>
            <person name="Bauer D."/>
            <person name="Andreopoulos W."/>
            <person name="Pangilinan J."/>
            <person name="LaButti K."/>
            <person name="Riley R."/>
            <person name="Lipzen A."/>
            <person name="Clum A."/>
            <person name="Drula E."/>
            <person name="Henrissat B."/>
            <person name="Kohler A."/>
            <person name="Grigoriev I.V."/>
            <person name="Martin F.M."/>
            <person name="Hacquard S."/>
        </authorList>
    </citation>
    <scope>NUCLEOTIDE SEQUENCE</scope>
    <source>
        <strain evidence="1">MPI-SDFR-AT-0073</strain>
    </source>
</reference>
<name>A0A9P8USS8_9PEZI</name>
<dbReference type="RefSeq" id="XP_045961923.1">
    <property type="nucleotide sequence ID" value="XM_046099605.1"/>
</dbReference>
<accession>A0A9P8USS8</accession>
<dbReference type="OrthoDB" id="5979581at2759"/>